<evidence type="ECO:0000313" key="2">
    <source>
        <dbReference type="EMBL" id="EME38657.1"/>
    </source>
</evidence>
<name>M2XGP1_DOTSN</name>
<feature type="signal peptide" evidence="1">
    <location>
        <begin position="1"/>
        <end position="34"/>
    </location>
</feature>
<dbReference type="OrthoDB" id="10576902at2759"/>
<reference evidence="2 3" key="2">
    <citation type="journal article" date="2012" name="PLoS Pathog.">
        <title>Diverse lifestyles and strategies of plant pathogenesis encoded in the genomes of eighteen Dothideomycetes fungi.</title>
        <authorList>
            <person name="Ohm R.A."/>
            <person name="Feau N."/>
            <person name="Henrissat B."/>
            <person name="Schoch C.L."/>
            <person name="Horwitz B.A."/>
            <person name="Barry K.W."/>
            <person name="Condon B.J."/>
            <person name="Copeland A.C."/>
            <person name="Dhillon B."/>
            <person name="Glaser F."/>
            <person name="Hesse C.N."/>
            <person name="Kosti I."/>
            <person name="LaButti K."/>
            <person name="Lindquist E.A."/>
            <person name="Lucas S."/>
            <person name="Salamov A.A."/>
            <person name="Bradshaw R.E."/>
            <person name="Ciuffetti L."/>
            <person name="Hamelin R.C."/>
            <person name="Kema G.H.J."/>
            <person name="Lawrence C."/>
            <person name="Scott J.A."/>
            <person name="Spatafora J.W."/>
            <person name="Turgeon B.G."/>
            <person name="de Wit P.J.G.M."/>
            <person name="Zhong S."/>
            <person name="Goodwin S.B."/>
            <person name="Grigoriev I.V."/>
        </authorList>
    </citation>
    <scope>NUCLEOTIDE SEQUENCE [LARGE SCALE GENOMIC DNA]</scope>
    <source>
        <strain evidence="3">NZE10 / CBS 128990</strain>
    </source>
</reference>
<organism evidence="2 3">
    <name type="scientific">Dothistroma septosporum (strain NZE10 / CBS 128990)</name>
    <name type="common">Red band needle blight fungus</name>
    <name type="synonym">Mycosphaerella pini</name>
    <dbReference type="NCBI Taxonomy" id="675120"/>
    <lineage>
        <taxon>Eukaryota</taxon>
        <taxon>Fungi</taxon>
        <taxon>Dikarya</taxon>
        <taxon>Ascomycota</taxon>
        <taxon>Pezizomycotina</taxon>
        <taxon>Dothideomycetes</taxon>
        <taxon>Dothideomycetidae</taxon>
        <taxon>Mycosphaerellales</taxon>
        <taxon>Mycosphaerellaceae</taxon>
        <taxon>Dothistroma</taxon>
    </lineage>
</organism>
<keyword evidence="3" id="KW-1185">Reference proteome</keyword>
<protein>
    <submittedName>
        <fullName evidence="2">Uncharacterized protein</fullName>
    </submittedName>
</protein>
<accession>M2XGP1</accession>
<feature type="chain" id="PRO_5004028765" evidence="1">
    <location>
        <begin position="35"/>
        <end position="115"/>
    </location>
</feature>
<dbReference type="AlphaFoldDB" id="M2XGP1"/>
<dbReference type="EMBL" id="KB446546">
    <property type="protein sequence ID" value="EME38657.1"/>
    <property type="molecule type" value="Genomic_DNA"/>
</dbReference>
<gene>
    <name evidence="2" type="ORF">DOTSEDRAFT_28885</name>
</gene>
<reference evidence="3" key="1">
    <citation type="journal article" date="2012" name="PLoS Genet.">
        <title>The genomes of the fungal plant pathogens Cladosporium fulvum and Dothistroma septosporum reveal adaptation to different hosts and lifestyles but also signatures of common ancestry.</title>
        <authorList>
            <person name="de Wit P.J.G.M."/>
            <person name="van der Burgt A."/>
            <person name="Oekmen B."/>
            <person name="Stergiopoulos I."/>
            <person name="Abd-Elsalam K.A."/>
            <person name="Aerts A.L."/>
            <person name="Bahkali A.H."/>
            <person name="Beenen H.G."/>
            <person name="Chettri P."/>
            <person name="Cox M.P."/>
            <person name="Datema E."/>
            <person name="de Vries R.P."/>
            <person name="Dhillon B."/>
            <person name="Ganley A.R."/>
            <person name="Griffiths S.A."/>
            <person name="Guo Y."/>
            <person name="Hamelin R.C."/>
            <person name="Henrissat B."/>
            <person name="Kabir M.S."/>
            <person name="Jashni M.K."/>
            <person name="Kema G."/>
            <person name="Klaubauf S."/>
            <person name="Lapidus A."/>
            <person name="Levasseur A."/>
            <person name="Lindquist E."/>
            <person name="Mehrabi R."/>
            <person name="Ohm R.A."/>
            <person name="Owen T.J."/>
            <person name="Salamov A."/>
            <person name="Schwelm A."/>
            <person name="Schijlen E."/>
            <person name="Sun H."/>
            <person name="van den Burg H.A."/>
            <person name="van Ham R.C.H.J."/>
            <person name="Zhang S."/>
            <person name="Goodwin S.B."/>
            <person name="Grigoriev I.V."/>
            <person name="Collemare J."/>
            <person name="Bradshaw R.E."/>
        </authorList>
    </citation>
    <scope>NUCLEOTIDE SEQUENCE [LARGE SCALE GENOMIC DNA]</scope>
    <source>
        <strain evidence="3">NZE10 / CBS 128990</strain>
    </source>
</reference>
<dbReference type="HOGENOM" id="CLU_2108950_0_0_1"/>
<evidence type="ECO:0000256" key="1">
    <source>
        <dbReference type="SAM" id="SignalP"/>
    </source>
</evidence>
<sequence length="115" mass="12208">MVQAQGGAAERAGILVKTLVSFWLLGSFVQNASVQDAAMCQLLQQSRQLAAEYVDVALERSELDSSCAGSSYCVGHFPGGWEGAVDWERATGMETAGYCTAFDEEACGGDAMELE</sequence>
<evidence type="ECO:0000313" key="3">
    <source>
        <dbReference type="Proteomes" id="UP000016933"/>
    </source>
</evidence>
<dbReference type="Proteomes" id="UP000016933">
    <property type="component" value="Unassembled WGS sequence"/>
</dbReference>
<proteinExistence type="predicted"/>
<keyword evidence="1" id="KW-0732">Signal</keyword>